<accession>X1IM88</accession>
<dbReference type="InterPro" id="IPR011059">
    <property type="entry name" value="Metal-dep_hydrolase_composite"/>
</dbReference>
<dbReference type="SUPFAM" id="SSF51338">
    <property type="entry name" value="Composite domain of metallo-dependent hydrolases"/>
    <property type="match status" value="1"/>
</dbReference>
<dbReference type="GO" id="GO:0016810">
    <property type="term" value="F:hydrolase activity, acting on carbon-nitrogen (but not peptide) bonds"/>
    <property type="evidence" value="ECO:0007669"/>
    <property type="project" value="InterPro"/>
</dbReference>
<name>X1IM88_9ZZZZ</name>
<gene>
    <name evidence="1" type="ORF">S03H2_41086</name>
</gene>
<protein>
    <recommendedName>
        <fullName evidence="2">Amidohydrolase 3 domain-containing protein</fullName>
    </recommendedName>
</protein>
<feature type="non-terminal residue" evidence="1">
    <location>
        <position position="1"/>
    </location>
</feature>
<comment type="caution">
    <text evidence="1">The sequence shown here is derived from an EMBL/GenBank/DDBJ whole genome shotgun (WGS) entry which is preliminary data.</text>
</comment>
<evidence type="ECO:0000313" key="1">
    <source>
        <dbReference type="EMBL" id="GAH67234.1"/>
    </source>
</evidence>
<dbReference type="EMBL" id="BARU01025506">
    <property type="protein sequence ID" value="GAH67234.1"/>
    <property type="molecule type" value="Genomic_DNA"/>
</dbReference>
<evidence type="ECO:0008006" key="2">
    <source>
        <dbReference type="Google" id="ProtNLM"/>
    </source>
</evidence>
<proteinExistence type="predicted"/>
<dbReference type="AlphaFoldDB" id="X1IM88"/>
<organism evidence="1">
    <name type="scientific">marine sediment metagenome</name>
    <dbReference type="NCBI Taxonomy" id="412755"/>
    <lineage>
        <taxon>unclassified sequences</taxon>
        <taxon>metagenomes</taxon>
        <taxon>ecological metagenomes</taxon>
    </lineage>
</organism>
<reference evidence="1" key="1">
    <citation type="journal article" date="2014" name="Front. Microbiol.">
        <title>High frequency of phylogenetically diverse reductive dehalogenase-homologous genes in deep subseafloor sedimentary metagenomes.</title>
        <authorList>
            <person name="Kawai M."/>
            <person name="Futagami T."/>
            <person name="Toyoda A."/>
            <person name="Takaki Y."/>
            <person name="Nishi S."/>
            <person name="Hori S."/>
            <person name="Arai W."/>
            <person name="Tsubouchi T."/>
            <person name="Morono Y."/>
            <person name="Uchiyama I."/>
            <person name="Ito T."/>
            <person name="Fujiyama A."/>
            <person name="Inagaki F."/>
            <person name="Takami H."/>
        </authorList>
    </citation>
    <scope>NUCLEOTIDE SEQUENCE</scope>
    <source>
        <strain evidence="1">Expedition CK06-06</strain>
    </source>
</reference>
<sequence>GIDYVFVNGEMVVEKGRHTGALPGEPLPP</sequence>